<keyword evidence="3" id="KW-0410">Iron transport</keyword>
<dbReference type="SUPFAM" id="SSF49452">
    <property type="entry name" value="Starch-binding domain-like"/>
    <property type="match status" value="1"/>
</dbReference>
<feature type="chain" id="PRO_5031272508" evidence="10">
    <location>
        <begin position="26"/>
        <end position="1118"/>
    </location>
</feature>
<dbReference type="Pfam" id="PF13620">
    <property type="entry name" value="CarboxypepD_reg"/>
    <property type="match status" value="1"/>
</dbReference>
<evidence type="ECO:0000256" key="3">
    <source>
        <dbReference type="ARBA" id="ARBA00022496"/>
    </source>
</evidence>
<dbReference type="Gene3D" id="2.60.40.1120">
    <property type="entry name" value="Carboxypeptidase-like, regulatory domain"/>
    <property type="match status" value="1"/>
</dbReference>
<keyword evidence="2" id="KW-0813">Transport</keyword>
<dbReference type="Gene3D" id="3.55.50.30">
    <property type="match status" value="1"/>
</dbReference>
<keyword evidence="12" id="KW-0675">Receptor</keyword>
<comment type="similarity">
    <text evidence="9">Belongs to the TonB-dependent receptor family.</text>
</comment>
<dbReference type="GO" id="GO:0030246">
    <property type="term" value="F:carbohydrate binding"/>
    <property type="evidence" value="ECO:0007669"/>
    <property type="project" value="InterPro"/>
</dbReference>
<keyword evidence="6 9" id="KW-0798">TonB box</keyword>
<dbReference type="PROSITE" id="PS01156">
    <property type="entry name" value="TONB_DEPENDENT_REC_2"/>
    <property type="match status" value="1"/>
</dbReference>
<dbReference type="Pfam" id="PF00593">
    <property type="entry name" value="TonB_dep_Rec_b-barrel"/>
    <property type="match status" value="1"/>
</dbReference>
<evidence type="ECO:0000256" key="6">
    <source>
        <dbReference type="ARBA" id="ARBA00023077"/>
    </source>
</evidence>
<keyword evidence="5" id="KW-0408">Iron</keyword>
<evidence type="ECO:0000256" key="2">
    <source>
        <dbReference type="ARBA" id="ARBA00022448"/>
    </source>
</evidence>
<dbReference type="InterPro" id="IPR036942">
    <property type="entry name" value="Beta-barrel_TonB_sf"/>
</dbReference>
<feature type="domain" description="Secretin/TonB short N-terminal" evidence="11">
    <location>
        <begin position="50"/>
        <end position="101"/>
    </location>
</feature>
<keyword evidence="4 10" id="KW-0732">Signal</keyword>
<dbReference type="InterPro" id="IPR011662">
    <property type="entry name" value="Secretin/TonB_short_N"/>
</dbReference>
<dbReference type="Pfam" id="PF07715">
    <property type="entry name" value="Plug"/>
    <property type="match status" value="1"/>
</dbReference>
<evidence type="ECO:0000256" key="10">
    <source>
        <dbReference type="SAM" id="SignalP"/>
    </source>
</evidence>
<dbReference type="GO" id="GO:0006826">
    <property type="term" value="P:iron ion transport"/>
    <property type="evidence" value="ECO:0007669"/>
    <property type="project" value="UniProtKB-KW"/>
</dbReference>
<dbReference type="InterPro" id="IPR012910">
    <property type="entry name" value="Plug_dom"/>
</dbReference>
<evidence type="ECO:0000256" key="4">
    <source>
        <dbReference type="ARBA" id="ARBA00022729"/>
    </source>
</evidence>
<dbReference type="Proteomes" id="UP000552587">
    <property type="component" value="Unassembled WGS sequence"/>
</dbReference>
<keyword evidence="13" id="KW-1185">Reference proteome</keyword>
<gene>
    <name evidence="12" type="ORF">H4F99_13640</name>
</gene>
<feature type="signal peptide" evidence="10">
    <location>
        <begin position="1"/>
        <end position="25"/>
    </location>
</feature>
<dbReference type="Gene3D" id="2.40.170.20">
    <property type="entry name" value="TonB-dependent receptor, beta-barrel domain"/>
    <property type="match status" value="1"/>
</dbReference>
<evidence type="ECO:0000313" key="13">
    <source>
        <dbReference type="Proteomes" id="UP000552587"/>
    </source>
</evidence>
<dbReference type="PANTHER" id="PTHR40980:SF4">
    <property type="entry name" value="TONB-DEPENDENT RECEPTOR-LIKE BETA-BARREL DOMAIN-CONTAINING PROTEIN"/>
    <property type="match status" value="1"/>
</dbReference>
<dbReference type="SUPFAM" id="SSF56935">
    <property type="entry name" value="Porins"/>
    <property type="match status" value="1"/>
</dbReference>
<sequence length="1118" mass="121456">MTSCKRLLLTSAVIAALALPAHAFAQVRQFNVPAQPAVTAIPELARQAQLQIIAPAGALQGIQTPAVSGEMDAREALRLLLVGTGLEIQSDEGGVITLREKSVSAPDAEAGTGTGTGFILGRVMDPVTGEYLRNARVKIDGRQVAVSGERGEFRVHEVPAGAAVLTVEFTGFSPVQQTVDVRAGQTSEPLFELYSSQAPAADAATLDTVQVVGAREGDARAIMEQRAAMNITNTLSADSFGEIGDGNPGEFLKYMPGVDYDVVADDAPRNISLRGLPAKYTGVTLNGVSLPGVDANSSSSRTFSFEQSALAGVDSITVYKTTSADMDANAPAGTIDIRTKRAFDARGRRITATLGGNTHAGLWDSENTGWMEGGYDTKFLPTATLNYSDVFLDGRLGIAAGISSVTSLVEQAQITAGRNYVATEASPYPYAVTSISAAGYDREYNRRVAQVAVDYKATDELILSLAASVARGDIDPNRITPRLANSRASTGDPSMYWTTNYADTAQTLSTDVTYTYKIGYTRNLVPSFVWQNEHFKLDGKLFHVSADSRYDSGKKGQVSDVLNTISAPGNYSAWRSDWMHQDWKIQQLDGPDWSLPESYTIGSYAGALGSSTRPSIRTTSGSSAELDYDGGSLDFEFYQDFGDVPVTWKTGLKATRGEYDFGNTSDANIWTYDGPLSNAEFLRAVQSANVWHSGESGMVVNTLGGGDLYVYSLEKIYDMMQANPEHWLHSLTPAQWYNAYVGNVSALDEDVQSAYFMGTAEFAYKLKVQAGLRWERTRTTSHDFDPLSPEAIAAAGYDVDPDSGRATTVEGLEYQYFTNPRRENKASYDDFFPSVSLKYSISDGFDVQAGYSKTIQRPEVGDLAGVWSVAYGTEDGNVLSAPNADLLPEYSDNLSLRVVKYFEPVGLVAFGVFHNRIEDLISDVSMTPEEFGYTGDEPIDLVNTRSNLSDDITINGYEFEFNHAMDYLPGALSGLTVRGSYTHTNPSVVLPRVAQQVANLGFAWRHGRTRLNLNTVWSDEKDRGLTGNITNAFGVVMNQKQPFDDYLEVNLSGAYTLIPKTPGNWLGLEAYFSANNIFNQNRHTVYSNGETGLSEKGHHSQIYITSGRRASIGLRARF</sequence>
<proteinExistence type="inferred from homology"/>
<evidence type="ECO:0000259" key="11">
    <source>
        <dbReference type="SMART" id="SM00965"/>
    </source>
</evidence>
<name>A0A7W3YFS3_9GAMM</name>
<evidence type="ECO:0000256" key="8">
    <source>
        <dbReference type="ARBA" id="ARBA00023237"/>
    </source>
</evidence>
<reference evidence="12 13" key="1">
    <citation type="submission" date="2020-07" db="EMBL/GenBank/DDBJ databases">
        <authorList>
            <person name="Xu S."/>
            <person name="Li A."/>
        </authorList>
    </citation>
    <scope>NUCLEOTIDE SEQUENCE [LARGE SCALE GENOMIC DNA]</scope>
    <source>
        <strain evidence="12 13">SG-8</strain>
    </source>
</reference>
<dbReference type="GO" id="GO:0009279">
    <property type="term" value="C:cell outer membrane"/>
    <property type="evidence" value="ECO:0007669"/>
    <property type="project" value="UniProtKB-SubCell"/>
</dbReference>
<dbReference type="InterPro" id="IPR013784">
    <property type="entry name" value="Carb-bd-like_fold"/>
</dbReference>
<protein>
    <submittedName>
        <fullName evidence="12">TonB-dependent receptor</fullName>
    </submittedName>
</protein>
<dbReference type="Gene3D" id="2.170.130.10">
    <property type="entry name" value="TonB-dependent receptor, plug domain"/>
    <property type="match status" value="1"/>
</dbReference>
<dbReference type="InterPro" id="IPR010917">
    <property type="entry name" value="TonB_rcpt_CS"/>
</dbReference>
<dbReference type="SMART" id="SM00965">
    <property type="entry name" value="STN"/>
    <property type="match status" value="1"/>
</dbReference>
<keyword evidence="8" id="KW-0998">Cell outer membrane</keyword>
<comment type="caution">
    <text evidence="12">The sequence shown here is derived from an EMBL/GenBank/DDBJ whole genome shotgun (WGS) entry which is preliminary data.</text>
</comment>
<evidence type="ECO:0000256" key="7">
    <source>
        <dbReference type="ARBA" id="ARBA00023136"/>
    </source>
</evidence>
<dbReference type="RefSeq" id="WP_182670408.1">
    <property type="nucleotide sequence ID" value="NZ_JACHTE010000010.1"/>
</dbReference>
<keyword evidence="3" id="KW-0406">Ion transport</keyword>
<evidence type="ECO:0000256" key="9">
    <source>
        <dbReference type="RuleBase" id="RU003357"/>
    </source>
</evidence>
<dbReference type="NCBIfam" id="TIGR01782">
    <property type="entry name" value="TonB-Xanth-Caul"/>
    <property type="match status" value="1"/>
</dbReference>
<evidence type="ECO:0000313" key="12">
    <source>
        <dbReference type="EMBL" id="MBB1089522.1"/>
    </source>
</evidence>
<accession>A0A7W3YFS3</accession>
<evidence type="ECO:0000256" key="1">
    <source>
        <dbReference type="ARBA" id="ARBA00004442"/>
    </source>
</evidence>
<dbReference type="EMBL" id="JACHTE010000010">
    <property type="protein sequence ID" value="MBB1089522.1"/>
    <property type="molecule type" value="Genomic_DNA"/>
</dbReference>
<dbReference type="InterPro" id="IPR000531">
    <property type="entry name" value="Beta-barrel_TonB"/>
</dbReference>
<evidence type="ECO:0000256" key="5">
    <source>
        <dbReference type="ARBA" id="ARBA00023004"/>
    </source>
</evidence>
<dbReference type="InterPro" id="IPR010104">
    <property type="entry name" value="TonB_rcpt_bac"/>
</dbReference>
<dbReference type="Pfam" id="PF07660">
    <property type="entry name" value="STN"/>
    <property type="match status" value="1"/>
</dbReference>
<comment type="subcellular location">
    <subcellularLocation>
        <location evidence="1 9">Cell outer membrane</location>
    </subcellularLocation>
</comment>
<dbReference type="PANTHER" id="PTHR40980">
    <property type="entry name" value="PLUG DOMAIN-CONTAINING PROTEIN"/>
    <property type="match status" value="1"/>
</dbReference>
<organism evidence="12 13">
    <name type="scientific">Marilutibacter penaei</name>
    <dbReference type="NCBI Taxonomy" id="2759900"/>
    <lineage>
        <taxon>Bacteria</taxon>
        <taxon>Pseudomonadati</taxon>
        <taxon>Pseudomonadota</taxon>
        <taxon>Gammaproteobacteria</taxon>
        <taxon>Lysobacterales</taxon>
        <taxon>Lysobacteraceae</taxon>
        <taxon>Marilutibacter</taxon>
    </lineage>
</organism>
<dbReference type="InterPro" id="IPR037066">
    <property type="entry name" value="Plug_dom_sf"/>
</dbReference>
<keyword evidence="7 9" id="KW-0472">Membrane</keyword>
<dbReference type="AlphaFoldDB" id="A0A7W3YFS3"/>